<evidence type="ECO:0000256" key="3">
    <source>
        <dbReference type="ARBA" id="ARBA00022692"/>
    </source>
</evidence>
<evidence type="ECO:0000256" key="1">
    <source>
        <dbReference type="ARBA" id="ARBA00004141"/>
    </source>
</evidence>
<dbReference type="InterPro" id="IPR036259">
    <property type="entry name" value="MFS_trans_sf"/>
</dbReference>
<dbReference type="SUPFAM" id="SSF103473">
    <property type="entry name" value="MFS general substrate transporter"/>
    <property type="match status" value="1"/>
</dbReference>
<keyword evidence="3 6" id="KW-0812">Transmembrane</keyword>
<dbReference type="GO" id="GO:0022857">
    <property type="term" value="F:transmembrane transporter activity"/>
    <property type="evidence" value="ECO:0007669"/>
    <property type="project" value="InterPro"/>
</dbReference>
<dbReference type="PANTHER" id="PTHR43791">
    <property type="entry name" value="PERMEASE-RELATED"/>
    <property type="match status" value="1"/>
</dbReference>
<reference evidence="8 9" key="1">
    <citation type="submission" date="2016-11" db="EMBL/GenBank/DDBJ databases">
        <authorList>
            <person name="Jaros S."/>
            <person name="Januszkiewicz K."/>
            <person name="Wedrychowicz H."/>
        </authorList>
    </citation>
    <scope>NUCLEOTIDE SEQUENCE [LARGE SCALE GENOMIC DNA]</scope>
    <source>
        <strain evidence="8 9">GAS95</strain>
    </source>
</reference>
<feature type="transmembrane region" description="Helical" evidence="6">
    <location>
        <begin position="59"/>
        <end position="79"/>
    </location>
</feature>
<feature type="transmembrane region" description="Helical" evidence="6">
    <location>
        <begin position="253"/>
        <end position="274"/>
    </location>
</feature>
<feature type="transmembrane region" description="Helical" evidence="6">
    <location>
        <begin position="319"/>
        <end position="338"/>
    </location>
</feature>
<dbReference type="GO" id="GO:0016020">
    <property type="term" value="C:membrane"/>
    <property type="evidence" value="ECO:0007669"/>
    <property type="project" value="UniProtKB-SubCell"/>
</dbReference>
<keyword evidence="5 6" id="KW-0472">Membrane</keyword>
<feature type="transmembrane region" description="Helical" evidence="6">
    <location>
        <begin position="286"/>
        <end position="307"/>
    </location>
</feature>
<feature type="transmembrane region" description="Helical" evidence="6">
    <location>
        <begin position="184"/>
        <end position="206"/>
    </location>
</feature>
<dbReference type="EMBL" id="FSRU01000001">
    <property type="protein sequence ID" value="SIO43173.1"/>
    <property type="molecule type" value="Genomic_DNA"/>
</dbReference>
<evidence type="ECO:0000256" key="6">
    <source>
        <dbReference type="SAM" id="Phobius"/>
    </source>
</evidence>
<feature type="transmembrane region" description="Helical" evidence="6">
    <location>
        <begin position="149"/>
        <end position="172"/>
    </location>
</feature>
<keyword evidence="4 6" id="KW-1133">Transmembrane helix</keyword>
<feature type="transmembrane region" description="Helical" evidence="6">
    <location>
        <begin position="344"/>
        <end position="366"/>
    </location>
</feature>
<evidence type="ECO:0000313" key="9">
    <source>
        <dbReference type="Proteomes" id="UP000185151"/>
    </source>
</evidence>
<sequence>MNLLARAGFGDESEWRLYNKIASRLLPFMILLYVISFLDRVNIGFAKLRMASDIGLSDAAYGFGAGVFFVAYCICEIPSNLILARVGARIWIARIMLLWGLVSAGMMFVTSPVEFYVMRVLLGVAEAGFFPGIILYLTYWFPTRQRSQAISYFLLGIALAGVIGGPFSGWLMQTLDRQDGLHGWQWLFLIEGIPAVMAGIATIFFLDDGPAKARWLTANERERVIDTLVQERAARDALGMGHKLGHAFRDLDVWALACVNFTQIGGIYGLAFWLPQIIRELGVASLLHTGLITAIPFGFAALTMIFVGRHSDRVNERRWHVACTAIIGSSGLLLSGAFAHIPVLSLIGLTLAAAGLISANAVLFVVPGSILSGTAAAAGIGMISMIGNAGGYVFPFGIGWLREISGRPEYGLFLLAIASFMGALVMLRIRKA</sequence>
<dbReference type="PANTHER" id="PTHR43791:SF36">
    <property type="entry name" value="TRANSPORTER, PUTATIVE (AFU_ORTHOLOGUE AFUA_6G08340)-RELATED"/>
    <property type="match status" value="1"/>
</dbReference>
<dbReference type="OrthoDB" id="9773957at2"/>
<dbReference type="RefSeq" id="WP_074296389.1">
    <property type="nucleotide sequence ID" value="NZ_FSRU01000001.1"/>
</dbReference>
<dbReference type="AlphaFoldDB" id="A0A1N6JG56"/>
<proteinExistence type="predicted"/>
<dbReference type="CDD" id="cd17319">
    <property type="entry name" value="MFS_ExuT_GudP_like"/>
    <property type="match status" value="1"/>
</dbReference>
<evidence type="ECO:0000313" key="8">
    <source>
        <dbReference type="EMBL" id="SIO43173.1"/>
    </source>
</evidence>
<evidence type="ECO:0000256" key="5">
    <source>
        <dbReference type="ARBA" id="ARBA00023136"/>
    </source>
</evidence>
<comment type="subcellular location">
    <subcellularLocation>
        <location evidence="1">Membrane</location>
        <topology evidence="1">Multi-pass membrane protein</topology>
    </subcellularLocation>
</comment>
<feature type="transmembrane region" description="Helical" evidence="6">
    <location>
        <begin position="378"/>
        <end position="398"/>
    </location>
</feature>
<dbReference type="Gene3D" id="1.20.1250.20">
    <property type="entry name" value="MFS general substrate transporter like domains"/>
    <property type="match status" value="2"/>
</dbReference>
<accession>A0A1N6JG56</accession>
<feature type="domain" description="Major facilitator superfamily (MFS) profile" evidence="7">
    <location>
        <begin position="25"/>
        <end position="432"/>
    </location>
</feature>
<keyword evidence="2" id="KW-0813">Transport</keyword>
<dbReference type="PROSITE" id="PS50850">
    <property type="entry name" value="MFS"/>
    <property type="match status" value="1"/>
</dbReference>
<dbReference type="InterPro" id="IPR011701">
    <property type="entry name" value="MFS"/>
</dbReference>
<keyword evidence="9" id="KW-1185">Reference proteome</keyword>
<evidence type="ECO:0000256" key="2">
    <source>
        <dbReference type="ARBA" id="ARBA00022448"/>
    </source>
</evidence>
<evidence type="ECO:0000256" key="4">
    <source>
        <dbReference type="ARBA" id="ARBA00022989"/>
    </source>
</evidence>
<dbReference type="Proteomes" id="UP000185151">
    <property type="component" value="Unassembled WGS sequence"/>
</dbReference>
<protein>
    <submittedName>
        <fullName evidence="8">D-galactonate transporter</fullName>
    </submittedName>
</protein>
<feature type="transmembrane region" description="Helical" evidence="6">
    <location>
        <begin position="410"/>
        <end position="429"/>
    </location>
</feature>
<feature type="transmembrane region" description="Helical" evidence="6">
    <location>
        <begin position="21"/>
        <end position="39"/>
    </location>
</feature>
<dbReference type="Pfam" id="PF07690">
    <property type="entry name" value="MFS_1"/>
    <property type="match status" value="1"/>
</dbReference>
<dbReference type="InterPro" id="IPR020846">
    <property type="entry name" value="MFS_dom"/>
</dbReference>
<organism evidence="8 9">
    <name type="scientific">Paraburkholderia phenazinium</name>
    <dbReference type="NCBI Taxonomy" id="60549"/>
    <lineage>
        <taxon>Bacteria</taxon>
        <taxon>Pseudomonadati</taxon>
        <taxon>Pseudomonadota</taxon>
        <taxon>Betaproteobacteria</taxon>
        <taxon>Burkholderiales</taxon>
        <taxon>Burkholderiaceae</taxon>
        <taxon>Paraburkholderia</taxon>
    </lineage>
</organism>
<gene>
    <name evidence="8" type="ORF">SAMN05444165_3139</name>
</gene>
<dbReference type="FunFam" id="1.20.1250.20:FF:000018">
    <property type="entry name" value="MFS transporter permease"/>
    <property type="match status" value="1"/>
</dbReference>
<feature type="transmembrane region" description="Helical" evidence="6">
    <location>
        <begin position="116"/>
        <end position="137"/>
    </location>
</feature>
<feature type="transmembrane region" description="Helical" evidence="6">
    <location>
        <begin position="91"/>
        <end position="110"/>
    </location>
</feature>
<name>A0A1N6JG56_9BURK</name>
<evidence type="ECO:0000259" key="7">
    <source>
        <dbReference type="PROSITE" id="PS50850"/>
    </source>
</evidence>